<protein>
    <submittedName>
        <fullName evidence="1">Uncharacterized protein</fullName>
    </submittedName>
</protein>
<organism evidence="1 2">
    <name type="scientific">Urochloa decumbens</name>
    <dbReference type="NCBI Taxonomy" id="240449"/>
    <lineage>
        <taxon>Eukaryota</taxon>
        <taxon>Viridiplantae</taxon>
        <taxon>Streptophyta</taxon>
        <taxon>Embryophyta</taxon>
        <taxon>Tracheophyta</taxon>
        <taxon>Spermatophyta</taxon>
        <taxon>Magnoliopsida</taxon>
        <taxon>Liliopsida</taxon>
        <taxon>Poales</taxon>
        <taxon>Poaceae</taxon>
        <taxon>PACMAD clade</taxon>
        <taxon>Panicoideae</taxon>
        <taxon>Panicodae</taxon>
        <taxon>Paniceae</taxon>
        <taxon>Melinidinae</taxon>
        <taxon>Urochloa</taxon>
    </lineage>
</organism>
<dbReference type="SUPFAM" id="SSF52047">
    <property type="entry name" value="RNI-like"/>
    <property type="match status" value="1"/>
</dbReference>
<dbReference type="InterPro" id="IPR032675">
    <property type="entry name" value="LRR_dom_sf"/>
</dbReference>
<dbReference type="EMBL" id="OZ075112">
    <property type="protein sequence ID" value="CAL4966706.1"/>
    <property type="molecule type" value="Genomic_DNA"/>
</dbReference>
<keyword evidence="2" id="KW-1185">Reference proteome</keyword>
<dbReference type="Proteomes" id="UP001497457">
    <property type="component" value="Chromosome 2b"/>
</dbReference>
<reference evidence="1 2" key="2">
    <citation type="submission" date="2024-10" db="EMBL/GenBank/DDBJ databases">
        <authorList>
            <person name="Ryan C."/>
        </authorList>
    </citation>
    <scope>NUCLEOTIDE SEQUENCE [LARGE SCALE GENOMIC DNA]</scope>
</reference>
<sequence length="128" mass="14203">MRQLLTLQKLVINNCAELDLMEPEEALSGLCCLRSLCLVALPKLLGFPESFKSAASSLEYVAIVDCRGLEKLPSFIQDFSSLKKIVLRDCPALSSRCAVATGEDYHLIRHVLVIAIDDGNIYRLKVYS</sequence>
<name>A0ABC8ZU02_9POAL</name>
<reference evidence="2" key="1">
    <citation type="submission" date="2024-06" db="EMBL/GenBank/DDBJ databases">
        <authorList>
            <person name="Ryan C."/>
        </authorList>
    </citation>
    <scope>NUCLEOTIDE SEQUENCE [LARGE SCALE GENOMIC DNA]</scope>
</reference>
<gene>
    <name evidence="1" type="ORF">URODEC1_LOCUS47937</name>
</gene>
<evidence type="ECO:0000313" key="2">
    <source>
        <dbReference type="Proteomes" id="UP001497457"/>
    </source>
</evidence>
<dbReference type="AlphaFoldDB" id="A0ABC8ZU02"/>
<dbReference type="PANTHER" id="PTHR36766:SF61">
    <property type="entry name" value="NB-ARC DOMAIN DISEASE RESISTANCE PROTEIN"/>
    <property type="match status" value="1"/>
</dbReference>
<proteinExistence type="predicted"/>
<accession>A0ABC8ZU02</accession>
<dbReference type="PANTHER" id="PTHR36766">
    <property type="entry name" value="PLANT BROAD-SPECTRUM MILDEW RESISTANCE PROTEIN RPW8"/>
    <property type="match status" value="1"/>
</dbReference>
<dbReference type="Gene3D" id="3.80.10.10">
    <property type="entry name" value="Ribonuclease Inhibitor"/>
    <property type="match status" value="1"/>
</dbReference>
<evidence type="ECO:0000313" key="1">
    <source>
        <dbReference type="EMBL" id="CAL4966706.1"/>
    </source>
</evidence>